<dbReference type="EMBL" id="BPLR01021214">
    <property type="protein sequence ID" value="GIX87211.1"/>
    <property type="molecule type" value="Genomic_DNA"/>
</dbReference>
<name>A0AAV4NR26_CAEEX</name>
<dbReference type="AlphaFoldDB" id="A0AAV4NR26"/>
<proteinExistence type="predicted"/>
<evidence type="ECO:0000313" key="2">
    <source>
        <dbReference type="Proteomes" id="UP001054945"/>
    </source>
</evidence>
<keyword evidence="2" id="KW-1185">Reference proteome</keyword>
<reference evidence="1 2" key="1">
    <citation type="submission" date="2021-06" db="EMBL/GenBank/DDBJ databases">
        <title>Caerostris extrusa draft genome.</title>
        <authorList>
            <person name="Kono N."/>
            <person name="Arakawa K."/>
        </authorList>
    </citation>
    <scope>NUCLEOTIDE SEQUENCE [LARGE SCALE GENOMIC DNA]</scope>
</reference>
<accession>A0AAV4NR26</accession>
<protein>
    <submittedName>
        <fullName evidence="1">Uncharacterized protein</fullName>
    </submittedName>
</protein>
<organism evidence="1 2">
    <name type="scientific">Caerostris extrusa</name>
    <name type="common">Bark spider</name>
    <name type="synonym">Caerostris bankana</name>
    <dbReference type="NCBI Taxonomy" id="172846"/>
    <lineage>
        <taxon>Eukaryota</taxon>
        <taxon>Metazoa</taxon>
        <taxon>Ecdysozoa</taxon>
        <taxon>Arthropoda</taxon>
        <taxon>Chelicerata</taxon>
        <taxon>Arachnida</taxon>
        <taxon>Araneae</taxon>
        <taxon>Araneomorphae</taxon>
        <taxon>Entelegynae</taxon>
        <taxon>Araneoidea</taxon>
        <taxon>Araneidae</taxon>
        <taxon>Caerostris</taxon>
    </lineage>
</organism>
<sequence>MSLPQPEELHLAMIAALAAFRPVIRSVIMELSPLPYRWLLKMMTPSIYNNNKMCVGLRYTEARPIIYGSPNPDGRVFSACRNSKPPALATVERLAHDTAEHLITVLHWPGASNNVVVICSKVLIRCHDGLAWNQFLYVHPSNRSPSPGGACRVSDHSESLRSHIMEPGKLPQLTALGHCLLSLKLQPHHVSVCPDTVCLLNELSGPLHCSPQPVSEVSTNAFIVIQGCSNALVTSGSRANASIVQKSSTHCRIRRVFSESLRLGIVGRQRQGRAI</sequence>
<comment type="caution">
    <text evidence="1">The sequence shown here is derived from an EMBL/GenBank/DDBJ whole genome shotgun (WGS) entry which is preliminary data.</text>
</comment>
<evidence type="ECO:0000313" key="1">
    <source>
        <dbReference type="EMBL" id="GIX87211.1"/>
    </source>
</evidence>
<gene>
    <name evidence="1" type="ORF">CEXT_598071</name>
</gene>
<dbReference type="Proteomes" id="UP001054945">
    <property type="component" value="Unassembled WGS sequence"/>
</dbReference>